<dbReference type="EMBL" id="JAADJG010000247">
    <property type="protein sequence ID" value="KAF4450512.1"/>
    <property type="molecule type" value="Genomic_DNA"/>
</dbReference>
<feature type="region of interest" description="Disordered" evidence="1">
    <location>
        <begin position="190"/>
        <end position="216"/>
    </location>
</feature>
<dbReference type="Proteomes" id="UP000605986">
    <property type="component" value="Unassembled WGS sequence"/>
</dbReference>
<sequence>MKYLFHLAVAAGLAKASANSHIPRQTQAPALKLRAEEFFYYLQPQDRAQIRLNPPPPDRVRGTIGVWTQYLTEEKGTTSWIGPDPSYISVETTTTKNSEGAEVTGTVNKAVDVVKHANGGLDMILSPAFREKVEAILKEVPPCTKKKIRRRQAASCGIEAAARRVMEDEGIADVFSEQVYEEISEDAGLDLNSDSGYGSDSDGFVEGAEGPPGSEAGETVEALVLGPEADAAAIAAAVGEMDTAITVGGITLTAVTFLGILLKAADTNGKIEPVYHIPPEDIQTVSKTKTKSETSTTTTAKSCPTGLPDCEDGCKATKVKDAKPTDIVQWACSEGKTKDCRCNPKVGESIHPYDLEFDNMIRAALGRLDKPDEPDKPEEPKITCPNQFSNAPSQFFGKIADGFCGYIKDNMDQENKNLPFDIYGGKIAPKLVRRAPPEKEEYYKDYVFFVSWIPKEGECLMNKDSMCTEAFKKLVNSQPCGQNHGSAGNRMTVDAKIDVGCGEFTWKVQAPEDSKPEEPSLGKQECYDSHKHTDVQSGVQEAWSRDGCRWMAEGKKMKAGDEIVYWGPPGVTGHAHMNYKISWKDGCDTFKEQSLDEPVKGETCRNIMRANYLSCNNGGAGGYRDAGCLRYEFYVK</sequence>
<evidence type="ECO:0000313" key="2">
    <source>
        <dbReference type="EMBL" id="KAF4450512.1"/>
    </source>
</evidence>
<gene>
    <name evidence="2" type="ORF">F53441_6367</name>
</gene>
<reference evidence="2" key="1">
    <citation type="submission" date="2020-01" db="EMBL/GenBank/DDBJ databases">
        <title>Identification and distribution of gene clusters putatively required for synthesis of sphingolipid metabolism inhibitors in phylogenetically diverse species of the filamentous fungus Fusarium.</title>
        <authorList>
            <person name="Kim H.-S."/>
            <person name="Busman M."/>
            <person name="Brown D.W."/>
            <person name="Divon H."/>
            <person name="Uhlig S."/>
            <person name="Proctor R.H."/>
        </authorList>
    </citation>
    <scope>NUCLEOTIDE SEQUENCE</scope>
    <source>
        <strain evidence="2">NRRL 53441</strain>
    </source>
</reference>
<dbReference type="AlphaFoldDB" id="A0A8H4P746"/>
<accession>A0A8H4P746</accession>
<dbReference type="OrthoDB" id="1896086at2759"/>
<evidence type="ECO:0000256" key="1">
    <source>
        <dbReference type="SAM" id="MobiDB-lite"/>
    </source>
</evidence>
<proteinExistence type="predicted"/>
<name>A0A8H4P746_9HYPO</name>
<keyword evidence="3" id="KW-1185">Reference proteome</keyword>
<protein>
    <submittedName>
        <fullName evidence="2">Uncharacterized protein</fullName>
    </submittedName>
</protein>
<evidence type="ECO:0000313" key="3">
    <source>
        <dbReference type="Proteomes" id="UP000605986"/>
    </source>
</evidence>
<comment type="caution">
    <text evidence="2">The sequence shown here is derived from an EMBL/GenBank/DDBJ whole genome shotgun (WGS) entry which is preliminary data.</text>
</comment>
<organism evidence="2 3">
    <name type="scientific">Fusarium austroafricanum</name>
    <dbReference type="NCBI Taxonomy" id="2364996"/>
    <lineage>
        <taxon>Eukaryota</taxon>
        <taxon>Fungi</taxon>
        <taxon>Dikarya</taxon>
        <taxon>Ascomycota</taxon>
        <taxon>Pezizomycotina</taxon>
        <taxon>Sordariomycetes</taxon>
        <taxon>Hypocreomycetidae</taxon>
        <taxon>Hypocreales</taxon>
        <taxon>Nectriaceae</taxon>
        <taxon>Fusarium</taxon>
        <taxon>Fusarium concolor species complex</taxon>
    </lineage>
</organism>